<name>A0A6A6RVL9_9PLEO</name>
<dbReference type="InterPro" id="IPR036770">
    <property type="entry name" value="Ankyrin_rpt-contain_sf"/>
</dbReference>
<sequence>MKDRNGRTPLMGATKRDHINVMKGLLQYDDGAQVNTVDNDGKTPLSVAIEKDSLESVKVLIPFAAKAAPKERIVELQSGSHGKDDLANALSWALADFHRQEIVRTLLTYNETEEEKKWAQNQSLIEWAALSLRPGVLWWLIAASPRNSETKAFIDSAMKHFDQHKQRDMQSGAANVRRGKVKTKSREKSTTEDTDYQKGAVILNRDEALREDVYDILRDPPFAQFYKDAMPLATPKSSCATGGFDAYVVGFFRDENTSSTIRRVRGVQETVYQDGPKKILKDATDHEIQHMKRFAGSQSISETIYDDENRRFAWIHLPATNIEWMEHLFLQIAQTDTMIGDDYLELKSFLKQTWFEIPDRISKSRIMKPQFVKRERNGTTAKKLNKNSSGESCEANQENVTQDTRKAQSQAEGNQENTARETHTQGSSNTKTAKGATDESKSIASSAVYMPFSSFSTHFWRVSPKEGPNQNVLPSPYDQYLLERLEKAQRKYEELMPVPQDNPVSQYPVFHGCPTLDEAYYHFDADSESRSEEEYRNRSQVVTKQLNGNAKHEEQFRIDQVQLLPILRVNQIWIWTIADKWLISAASHPVDDVEQLWVDGFLDHLNKAEGAQYLPSTVEEMRNEITTYCIGSYERRRVYKDLSYNDIGKGNFISGLSVRQVFSNYINFIGREETRLFNTVRDLTKTKKTENDKTDTDKERENGGKHDEKIRGAMIIAQNLLSDVKDVRDELNILQWIADCKEVVQRKMLTDDSKPSDLPASYILKDIRRMEQLASRIQEAVNSTLSLLQNEIATFEAEESVKQGKESVKQGKEAMRQGNTIMAFTLVTVLFVGFSIYRGDGRIANDVLLDTNGIPYLTVHHGGR</sequence>
<evidence type="ECO:0000256" key="1">
    <source>
        <dbReference type="ARBA" id="ARBA00022737"/>
    </source>
</evidence>
<dbReference type="SMART" id="SM00248">
    <property type="entry name" value="ANK"/>
    <property type="match status" value="2"/>
</dbReference>
<dbReference type="Proteomes" id="UP000799753">
    <property type="component" value="Unassembled WGS sequence"/>
</dbReference>
<evidence type="ECO:0000313" key="7">
    <source>
        <dbReference type="Proteomes" id="UP000799753"/>
    </source>
</evidence>
<reference evidence="6" key="1">
    <citation type="journal article" date="2020" name="Stud. Mycol.">
        <title>101 Dothideomycetes genomes: a test case for predicting lifestyles and emergence of pathogens.</title>
        <authorList>
            <person name="Haridas S."/>
            <person name="Albert R."/>
            <person name="Binder M."/>
            <person name="Bloem J."/>
            <person name="Labutti K."/>
            <person name="Salamov A."/>
            <person name="Andreopoulos B."/>
            <person name="Baker S."/>
            <person name="Barry K."/>
            <person name="Bills G."/>
            <person name="Bluhm B."/>
            <person name="Cannon C."/>
            <person name="Castanera R."/>
            <person name="Culley D."/>
            <person name="Daum C."/>
            <person name="Ezra D."/>
            <person name="Gonzalez J."/>
            <person name="Henrissat B."/>
            <person name="Kuo A."/>
            <person name="Liang C."/>
            <person name="Lipzen A."/>
            <person name="Lutzoni F."/>
            <person name="Magnuson J."/>
            <person name="Mondo S."/>
            <person name="Nolan M."/>
            <person name="Ohm R."/>
            <person name="Pangilinan J."/>
            <person name="Park H.-J."/>
            <person name="Ramirez L."/>
            <person name="Alfaro M."/>
            <person name="Sun H."/>
            <person name="Tritt A."/>
            <person name="Yoshinaga Y."/>
            <person name="Zwiers L.-H."/>
            <person name="Turgeon B."/>
            <person name="Goodwin S."/>
            <person name="Spatafora J."/>
            <person name="Crous P."/>
            <person name="Grigoriev I."/>
        </authorList>
    </citation>
    <scope>NUCLEOTIDE SEQUENCE</scope>
    <source>
        <strain evidence="6">CBS 473.64</strain>
    </source>
</reference>
<evidence type="ECO:0000256" key="5">
    <source>
        <dbReference type="SAM" id="Phobius"/>
    </source>
</evidence>
<feature type="compositionally biased region" description="Polar residues" evidence="4">
    <location>
        <begin position="378"/>
        <end position="417"/>
    </location>
</feature>
<keyword evidence="2 3" id="KW-0040">ANK repeat</keyword>
<feature type="transmembrane region" description="Helical" evidence="5">
    <location>
        <begin position="820"/>
        <end position="837"/>
    </location>
</feature>
<feature type="region of interest" description="Disordered" evidence="4">
    <location>
        <begin position="372"/>
        <end position="441"/>
    </location>
</feature>
<evidence type="ECO:0000256" key="2">
    <source>
        <dbReference type="ARBA" id="ARBA00023043"/>
    </source>
</evidence>
<feature type="region of interest" description="Disordered" evidence="4">
    <location>
        <begin position="165"/>
        <end position="194"/>
    </location>
</feature>
<evidence type="ECO:0000313" key="6">
    <source>
        <dbReference type="EMBL" id="KAF2638453.1"/>
    </source>
</evidence>
<dbReference type="SUPFAM" id="SSF48403">
    <property type="entry name" value="Ankyrin repeat"/>
    <property type="match status" value="1"/>
</dbReference>
<proteinExistence type="predicted"/>
<dbReference type="OrthoDB" id="20872at2759"/>
<dbReference type="PANTHER" id="PTHR24173">
    <property type="entry name" value="ANKYRIN REPEAT CONTAINING"/>
    <property type="match status" value="1"/>
</dbReference>
<protein>
    <submittedName>
        <fullName evidence="6">Uncharacterized protein</fullName>
    </submittedName>
</protein>
<dbReference type="EMBL" id="MU006790">
    <property type="protein sequence ID" value="KAF2638453.1"/>
    <property type="molecule type" value="Genomic_DNA"/>
</dbReference>
<dbReference type="AlphaFoldDB" id="A0A6A6RVL9"/>
<gene>
    <name evidence="6" type="ORF">P280DRAFT_84634</name>
</gene>
<feature type="repeat" description="ANK" evidence="3">
    <location>
        <begin position="40"/>
        <end position="72"/>
    </location>
</feature>
<dbReference type="PANTHER" id="PTHR24173:SF74">
    <property type="entry name" value="ANKYRIN REPEAT DOMAIN-CONTAINING PROTEIN 16"/>
    <property type="match status" value="1"/>
</dbReference>
<keyword evidence="5" id="KW-1133">Transmembrane helix</keyword>
<dbReference type="Gene3D" id="1.25.40.20">
    <property type="entry name" value="Ankyrin repeat-containing domain"/>
    <property type="match status" value="1"/>
</dbReference>
<keyword evidence="5" id="KW-0472">Membrane</keyword>
<evidence type="ECO:0000256" key="3">
    <source>
        <dbReference type="PROSITE-ProRule" id="PRU00023"/>
    </source>
</evidence>
<keyword evidence="5" id="KW-0812">Transmembrane</keyword>
<keyword evidence="1" id="KW-0677">Repeat</keyword>
<dbReference type="Pfam" id="PF12796">
    <property type="entry name" value="Ank_2"/>
    <property type="match status" value="1"/>
</dbReference>
<evidence type="ECO:0000256" key="4">
    <source>
        <dbReference type="SAM" id="MobiDB-lite"/>
    </source>
</evidence>
<dbReference type="InterPro" id="IPR002110">
    <property type="entry name" value="Ankyrin_rpt"/>
</dbReference>
<accession>A0A6A6RVL9</accession>
<organism evidence="6 7">
    <name type="scientific">Massarina eburnea CBS 473.64</name>
    <dbReference type="NCBI Taxonomy" id="1395130"/>
    <lineage>
        <taxon>Eukaryota</taxon>
        <taxon>Fungi</taxon>
        <taxon>Dikarya</taxon>
        <taxon>Ascomycota</taxon>
        <taxon>Pezizomycotina</taxon>
        <taxon>Dothideomycetes</taxon>
        <taxon>Pleosporomycetidae</taxon>
        <taxon>Pleosporales</taxon>
        <taxon>Massarineae</taxon>
        <taxon>Massarinaceae</taxon>
        <taxon>Massarina</taxon>
    </lineage>
</organism>
<dbReference type="PROSITE" id="PS50088">
    <property type="entry name" value="ANK_REPEAT"/>
    <property type="match status" value="1"/>
</dbReference>
<keyword evidence="7" id="KW-1185">Reference proteome</keyword>